<evidence type="ECO:0000313" key="3">
    <source>
        <dbReference type="Proteomes" id="UP000050761"/>
    </source>
</evidence>
<accession>A0A3P8H1B1</accession>
<evidence type="ECO:0000256" key="1">
    <source>
        <dbReference type="SAM" id="MobiDB-lite"/>
    </source>
</evidence>
<feature type="region of interest" description="Disordered" evidence="1">
    <location>
        <begin position="68"/>
        <end position="98"/>
    </location>
</feature>
<reference evidence="4" key="2">
    <citation type="submission" date="2019-09" db="UniProtKB">
        <authorList>
            <consortium name="WormBaseParasite"/>
        </authorList>
    </citation>
    <scope>IDENTIFICATION</scope>
</reference>
<gene>
    <name evidence="2" type="ORF">HPBE_LOCUS23690</name>
</gene>
<reference evidence="2 3" key="1">
    <citation type="submission" date="2018-11" db="EMBL/GenBank/DDBJ databases">
        <authorList>
            <consortium name="Pathogen Informatics"/>
        </authorList>
    </citation>
    <scope>NUCLEOTIDE SEQUENCE [LARGE SCALE GENOMIC DNA]</scope>
</reference>
<sequence>MAPRLVAIDIVALMHAVRPRGTCFVADPARLRKLIEEAQKRTSCQPDVEKLSKSLEELERENEVLRKAIREGGLSTSPSGSDAGSKKKKRRAKNKKETLKRIVIKDEFDE</sequence>
<protein>
    <submittedName>
        <fullName evidence="4">Transposase</fullName>
    </submittedName>
</protein>
<dbReference type="EMBL" id="UZAH01035355">
    <property type="protein sequence ID" value="VDP40333.1"/>
    <property type="molecule type" value="Genomic_DNA"/>
</dbReference>
<dbReference type="WBParaSite" id="HPBE_0002369101-mRNA-1">
    <property type="protein sequence ID" value="HPBE_0002369101-mRNA-1"/>
    <property type="gene ID" value="HPBE_0002369101"/>
</dbReference>
<evidence type="ECO:0000313" key="4">
    <source>
        <dbReference type="WBParaSite" id="HPBE_0002369101-mRNA-1"/>
    </source>
</evidence>
<dbReference type="AlphaFoldDB" id="A0A183GLX1"/>
<keyword evidence="3" id="KW-1185">Reference proteome</keyword>
<name>A0A183GLX1_HELPZ</name>
<organism evidence="3 4">
    <name type="scientific">Heligmosomoides polygyrus</name>
    <name type="common">Parasitic roundworm</name>
    <dbReference type="NCBI Taxonomy" id="6339"/>
    <lineage>
        <taxon>Eukaryota</taxon>
        <taxon>Metazoa</taxon>
        <taxon>Ecdysozoa</taxon>
        <taxon>Nematoda</taxon>
        <taxon>Chromadorea</taxon>
        <taxon>Rhabditida</taxon>
        <taxon>Rhabditina</taxon>
        <taxon>Rhabditomorpha</taxon>
        <taxon>Strongyloidea</taxon>
        <taxon>Heligmosomidae</taxon>
        <taxon>Heligmosomoides</taxon>
    </lineage>
</organism>
<dbReference type="Proteomes" id="UP000050761">
    <property type="component" value="Unassembled WGS sequence"/>
</dbReference>
<evidence type="ECO:0000313" key="2">
    <source>
        <dbReference type="EMBL" id="VDP40333.1"/>
    </source>
</evidence>
<proteinExistence type="predicted"/>
<accession>A0A183GLX1</accession>